<evidence type="ECO:0000313" key="5">
    <source>
        <dbReference type="Proteomes" id="UP001197247"/>
    </source>
</evidence>
<dbReference type="InterPro" id="IPR015797">
    <property type="entry name" value="NUDIX_hydrolase-like_dom_sf"/>
</dbReference>
<dbReference type="PANTHER" id="PTHR43046:SF16">
    <property type="entry name" value="ADP-RIBOSE PYROPHOSPHATASE YJHB-RELATED"/>
    <property type="match status" value="1"/>
</dbReference>
<keyword evidence="5" id="KW-1185">Reference proteome</keyword>
<dbReference type="CDD" id="cd18879">
    <property type="entry name" value="NUDIX_Hydrolase"/>
    <property type="match status" value="1"/>
</dbReference>
<dbReference type="Pfam" id="PF00293">
    <property type="entry name" value="NUDIX"/>
    <property type="match status" value="1"/>
</dbReference>
<dbReference type="Gene3D" id="3.90.79.10">
    <property type="entry name" value="Nucleoside Triphosphate Pyrophosphohydrolase"/>
    <property type="match status" value="1"/>
</dbReference>
<dbReference type="PANTHER" id="PTHR43046">
    <property type="entry name" value="GDP-MANNOSE MANNOSYL HYDROLASE"/>
    <property type="match status" value="1"/>
</dbReference>
<name>A0ABS5TKI2_9ACTN</name>
<dbReference type="EMBL" id="JAHBAY010000006">
    <property type="protein sequence ID" value="MBT0770696.1"/>
    <property type="molecule type" value="Genomic_DNA"/>
</dbReference>
<comment type="cofactor">
    <cofactor evidence="1">
        <name>Mg(2+)</name>
        <dbReference type="ChEBI" id="CHEBI:18420"/>
    </cofactor>
</comment>
<accession>A0ABS5TKI2</accession>
<sequence>MATPEFILKLREKIGNDELWLPGVTGLVRDEAGRILLGQRADNGLWALPSGISEPGEEMAFSLVREVQEETGVEVEVTDLISIHTTQPTVYPNGDRTVYVDHFFACRPTGGEAVVGDDESLAVGWFEPGRLPTPLMESQVLRCLAEAEKFAQTGRTLFDRR</sequence>
<keyword evidence="2" id="KW-0378">Hydrolase</keyword>
<dbReference type="PRINTS" id="PR00502">
    <property type="entry name" value="NUDIXFAMILY"/>
</dbReference>
<proteinExistence type="predicted"/>
<reference evidence="4 5" key="1">
    <citation type="submission" date="2021-05" db="EMBL/GenBank/DDBJ databases">
        <title>Kineosporia and Streptomyces sp. nov. two new marine actinobacteria isolated from Coral.</title>
        <authorList>
            <person name="Buangrab K."/>
            <person name="Sutthacheep M."/>
            <person name="Yeemin T."/>
            <person name="Harunari E."/>
            <person name="Igarashi Y."/>
            <person name="Kanchanasin P."/>
            <person name="Tanasupawat S."/>
            <person name="Phongsopitanun W."/>
        </authorList>
    </citation>
    <scope>NUCLEOTIDE SEQUENCE [LARGE SCALE GENOMIC DNA]</scope>
    <source>
        <strain evidence="4 5">J2-2</strain>
    </source>
</reference>
<protein>
    <submittedName>
        <fullName evidence="4">NUDIX domain-containing protein</fullName>
    </submittedName>
</protein>
<dbReference type="SUPFAM" id="SSF55811">
    <property type="entry name" value="Nudix"/>
    <property type="match status" value="1"/>
</dbReference>
<evidence type="ECO:0000313" key="4">
    <source>
        <dbReference type="EMBL" id="MBT0770696.1"/>
    </source>
</evidence>
<dbReference type="Proteomes" id="UP001197247">
    <property type="component" value="Unassembled WGS sequence"/>
</dbReference>
<dbReference type="InterPro" id="IPR020476">
    <property type="entry name" value="Nudix_hydrolase"/>
</dbReference>
<evidence type="ECO:0000259" key="3">
    <source>
        <dbReference type="PROSITE" id="PS51462"/>
    </source>
</evidence>
<evidence type="ECO:0000256" key="1">
    <source>
        <dbReference type="ARBA" id="ARBA00001946"/>
    </source>
</evidence>
<feature type="domain" description="Nudix hydrolase" evidence="3">
    <location>
        <begin position="19"/>
        <end position="148"/>
    </location>
</feature>
<dbReference type="RefSeq" id="WP_214156976.1">
    <property type="nucleotide sequence ID" value="NZ_JAHBAY010000006.1"/>
</dbReference>
<organism evidence="4 5">
    <name type="scientific">Kineosporia corallincola</name>
    <dbReference type="NCBI Taxonomy" id="2835133"/>
    <lineage>
        <taxon>Bacteria</taxon>
        <taxon>Bacillati</taxon>
        <taxon>Actinomycetota</taxon>
        <taxon>Actinomycetes</taxon>
        <taxon>Kineosporiales</taxon>
        <taxon>Kineosporiaceae</taxon>
        <taxon>Kineosporia</taxon>
    </lineage>
</organism>
<comment type="caution">
    <text evidence="4">The sequence shown here is derived from an EMBL/GenBank/DDBJ whole genome shotgun (WGS) entry which is preliminary data.</text>
</comment>
<dbReference type="InterPro" id="IPR000086">
    <property type="entry name" value="NUDIX_hydrolase_dom"/>
</dbReference>
<gene>
    <name evidence="4" type="ORF">KIH74_17260</name>
</gene>
<evidence type="ECO:0000256" key="2">
    <source>
        <dbReference type="ARBA" id="ARBA00022801"/>
    </source>
</evidence>
<dbReference type="PROSITE" id="PS51462">
    <property type="entry name" value="NUDIX"/>
    <property type="match status" value="1"/>
</dbReference>